<evidence type="ECO:0000313" key="3">
    <source>
        <dbReference type="Proteomes" id="UP001596492"/>
    </source>
</evidence>
<reference evidence="3" key="1">
    <citation type="journal article" date="2019" name="Int. J. Syst. Evol. Microbiol.">
        <title>The Global Catalogue of Microorganisms (GCM) 10K type strain sequencing project: providing services to taxonomists for standard genome sequencing and annotation.</title>
        <authorList>
            <consortium name="The Broad Institute Genomics Platform"/>
            <consortium name="The Broad Institute Genome Sequencing Center for Infectious Disease"/>
            <person name="Wu L."/>
            <person name="Ma J."/>
        </authorList>
    </citation>
    <scope>NUCLEOTIDE SEQUENCE [LARGE SCALE GENOMIC DNA]</scope>
    <source>
        <strain evidence="3">CCUG 51308</strain>
    </source>
</reference>
<gene>
    <name evidence="2" type="ORF">ACFQS8_08300</name>
</gene>
<sequence>MPNSSETEQESDARIQTYAQFWPFYLRQHAAPKTRLIHYVGTLLGFIPIILGIVSDPIWFLAWPVVCYGFAWSAHFFVEHNKPATFTYPFWSLVSDYRMLFQWLTGTLEKELEAAGIPSKAA</sequence>
<dbReference type="Pfam" id="PF06127">
    <property type="entry name" value="Mpo1-like"/>
    <property type="match status" value="1"/>
</dbReference>
<dbReference type="EMBL" id="JBHTBR010000004">
    <property type="protein sequence ID" value="MFC7291613.1"/>
    <property type="molecule type" value="Genomic_DNA"/>
</dbReference>
<protein>
    <submittedName>
        <fullName evidence="2">Mpo1-like protein</fullName>
    </submittedName>
</protein>
<dbReference type="PANTHER" id="PTHR34205">
    <property type="entry name" value="TRANSMEMBRANE PROTEIN"/>
    <property type="match status" value="1"/>
</dbReference>
<name>A0ABW2IL36_9PROT</name>
<feature type="transmembrane region" description="Helical" evidence="1">
    <location>
        <begin position="60"/>
        <end position="78"/>
    </location>
</feature>
<keyword evidence="3" id="KW-1185">Reference proteome</keyword>
<keyword evidence="1" id="KW-0812">Transmembrane</keyword>
<dbReference type="RefSeq" id="WP_382166851.1">
    <property type="nucleotide sequence ID" value="NZ_JBHTBR010000004.1"/>
</dbReference>
<keyword evidence="1" id="KW-0472">Membrane</keyword>
<dbReference type="InterPro" id="IPR009305">
    <property type="entry name" value="Mpo1-like"/>
</dbReference>
<keyword evidence="1" id="KW-1133">Transmembrane helix</keyword>
<proteinExistence type="predicted"/>
<dbReference type="PANTHER" id="PTHR34205:SF2">
    <property type="entry name" value="DUF962 DOMAIN-CONTAINING PROTEIN"/>
    <property type="match status" value="1"/>
</dbReference>
<feature type="transmembrane region" description="Helical" evidence="1">
    <location>
        <begin position="36"/>
        <end position="54"/>
    </location>
</feature>
<comment type="caution">
    <text evidence="2">The sequence shown here is derived from an EMBL/GenBank/DDBJ whole genome shotgun (WGS) entry which is preliminary data.</text>
</comment>
<organism evidence="2 3">
    <name type="scientific">Hirschia litorea</name>
    <dbReference type="NCBI Taxonomy" id="1199156"/>
    <lineage>
        <taxon>Bacteria</taxon>
        <taxon>Pseudomonadati</taxon>
        <taxon>Pseudomonadota</taxon>
        <taxon>Alphaproteobacteria</taxon>
        <taxon>Hyphomonadales</taxon>
        <taxon>Hyphomonadaceae</taxon>
        <taxon>Hirschia</taxon>
    </lineage>
</organism>
<evidence type="ECO:0000313" key="2">
    <source>
        <dbReference type="EMBL" id="MFC7291613.1"/>
    </source>
</evidence>
<evidence type="ECO:0000256" key="1">
    <source>
        <dbReference type="SAM" id="Phobius"/>
    </source>
</evidence>
<accession>A0ABW2IL36</accession>
<dbReference type="Proteomes" id="UP001596492">
    <property type="component" value="Unassembled WGS sequence"/>
</dbReference>